<dbReference type="RefSeq" id="WP_013654403.1">
    <property type="nucleotide sequence ID" value="NC_015259.1"/>
</dbReference>
<dbReference type="EMBL" id="CP002568">
    <property type="protein sequence ID" value="ADZ72094.1"/>
    <property type="molecule type" value="Genomic_DNA"/>
</dbReference>
<protein>
    <submittedName>
        <fullName evidence="1">Haloacid dehalogenase-like hydrolase, putative</fullName>
    </submittedName>
</protein>
<gene>
    <name evidence="1" type="ordered locus">SL003B_3673</name>
</gene>
<sequence length="206" mass="23389">MDSRITTVVFDIGNVLIEWDPEHLYRKLIPDPEDRRRFLSEICTPAWNLEQDRGRSWAEAVAERIALFPDHAELIRAYDLRWHEMVPGAIAETVEILYELQNAGVPLHAITNFSSEKFAEAQERFAFLKTAFRSVVVSAHQGLLKPDRSIYEVLLKSAGLAPETCLFVDDSLRNVEGARTVGMQAVHFTTADRLRADMKALGLPLR</sequence>
<evidence type="ECO:0000313" key="2">
    <source>
        <dbReference type="Proteomes" id="UP000008130"/>
    </source>
</evidence>
<dbReference type="STRING" id="991905.SL003B_3673"/>
<dbReference type="SFLD" id="SFLDS00003">
    <property type="entry name" value="Haloacid_Dehalogenase"/>
    <property type="match status" value="1"/>
</dbReference>
<dbReference type="Gene3D" id="3.40.50.1000">
    <property type="entry name" value="HAD superfamily/HAD-like"/>
    <property type="match status" value="1"/>
</dbReference>
<dbReference type="PANTHER" id="PTHR43611">
    <property type="entry name" value="ALPHA-D-GLUCOSE 1-PHOSPHATE PHOSPHATASE"/>
    <property type="match status" value="1"/>
</dbReference>
<dbReference type="KEGG" id="pgv:SL003B_3673"/>
<dbReference type="InterPro" id="IPR023214">
    <property type="entry name" value="HAD_sf"/>
</dbReference>
<dbReference type="NCBIfam" id="TIGR01509">
    <property type="entry name" value="HAD-SF-IA-v3"/>
    <property type="match status" value="1"/>
</dbReference>
<dbReference type="HOGENOM" id="CLU_045011_9_1_5"/>
<dbReference type="GO" id="GO:0016787">
    <property type="term" value="F:hydrolase activity"/>
    <property type="evidence" value="ECO:0007669"/>
    <property type="project" value="UniProtKB-KW"/>
</dbReference>
<keyword evidence="2" id="KW-1185">Reference proteome</keyword>
<dbReference type="AlphaFoldDB" id="F2J2S0"/>
<name>F2J2S0_POLGS</name>
<keyword evidence="1" id="KW-0378">Hydrolase</keyword>
<dbReference type="Gene3D" id="1.10.150.240">
    <property type="entry name" value="Putative phosphatase, domain 2"/>
    <property type="match status" value="1"/>
</dbReference>
<dbReference type="OrthoDB" id="9807742at2"/>
<dbReference type="PRINTS" id="PR00413">
    <property type="entry name" value="HADHALOGNASE"/>
</dbReference>
<proteinExistence type="predicted"/>
<dbReference type="CDD" id="cd02603">
    <property type="entry name" value="HAD_sEH-N_like"/>
    <property type="match status" value="1"/>
</dbReference>
<accession>F2J2S0</accession>
<dbReference type="InterPro" id="IPR036412">
    <property type="entry name" value="HAD-like_sf"/>
</dbReference>
<dbReference type="InterPro" id="IPR006439">
    <property type="entry name" value="HAD-SF_hydro_IA"/>
</dbReference>
<dbReference type="SFLD" id="SFLDG01129">
    <property type="entry name" value="C1.5:_HAD__Beta-PGM__Phosphata"/>
    <property type="match status" value="1"/>
</dbReference>
<dbReference type="InterPro" id="IPR023198">
    <property type="entry name" value="PGP-like_dom2"/>
</dbReference>
<dbReference type="PATRIC" id="fig|991905.3.peg.3790"/>
<dbReference type="eggNOG" id="COG1011">
    <property type="taxonomic scope" value="Bacteria"/>
</dbReference>
<dbReference type="SUPFAM" id="SSF56784">
    <property type="entry name" value="HAD-like"/>
    <property type="match status" value="1"/>
</dbReference>
<dbReference type="Proteomes" id="UP000008130">
    <property type="component" value="Chromosome"/>
</dbReference>
<reference evidence="1 2" key="1">
    <citation type="journal article" date="2011" name="J. Bacteriol.">
        <title>Complete genome sequence of Polymorphum gilvum SL003B-26A1T, a crude oil-degrading bacterium from oil-polluted saline soil.</title>
        <authorList>
            <person name="Li S.G."/>
            <person name="Tang Y.Q."/>
            <person name="Nie Y."/>
            <person name="Cai M."/>
            <person name="Wu X.L."/>
        </authorList>
    </citation>
    <scope>NUCLEOTIDE SEQUENCE [LARGE SCALE GENOMIC DNA]</scope>
    <source>
        <strain evidence="2">LMG 25793 / CGMCC 1.9160 / SL003B-26A1</strain>
    </source>
</reference>
<evidence type="ECO:0000313" key="1">
    <source>
        <dbReference type="EMBL" id="ADZ72094.1"/>
    </source>
</evidence>
<dbReference type="Pfam" id="PF00702">
    <property type="entry name" value="Hydrolase"/>
    <property type="match status" value="1"/>
</dbReference>
<organism evidence="1 2">
    <name type="scientific">Polymorphum gilvum (strain LMG 25793 / CGMCC 1.9160 / SL003B-26A1)</name>
    <dbReference type="NCBI Taxonomy" id="991905"/>
    <lineage>
        <taxon>Bacteria</taxon>
        <taxon>Pseudomonadati</taxon>
        <taxon>Pseudomonadota</taxon>
        <taxon>Alphaproteobacteria</taxon>
        <taxon>Rhodobacterales</taxon>
        <taxon>Paracoccaceae</taxon>
        <taxon>Polymorphum</taxon>
    </lineage>
</organism>
<dbReference type="PANTHER" id="PTHR43611:SF3">
    <property type="entry name" value="FLAVIN MONONUCLEOTIDE HYDROLASE 1, CHLOROPLATIC"/>
    <property type="match status" value="1"/>
</dbReference>